<keyword evidence="2" id="KW-0446">Lipid-binding</keyword>
<comment type="similarity">
    <text evidence="1">Belongs to the ACBP family.</text>
</comment>
<dbReference type="InterPro" id="IPR014352">
    <property type="entry name" value="FERM/acyl-CoA-bd_prot_sf"/>
</dbReference>
<dbReference type="InterPro" id="IPR035984">
    <property type="entry name" value="Acyl-CoA-binding_sf"/>
</dbReference>
<feature type="domain" description="ACB" evidence="3">
    <location>
        <begin position="2"/>
        <end position="86"/>
    </location>
</feature>
<dbReference type="Proteomes" id="UP000095085">
    <property type="component" value="Unassembled WGS sequence"/>
</dbReference>
<dbReference type="EMBL" id="KV454544">
    <property type="protein sequence ID" value="ODV65637.1"/>
    <property type="molecule type" value="Genomic_DNA"/>
</dbReference>
<keyword evidence="5" id="KW-1185">Reference proteome</keyword>
<dbReference type="FunFam" id="1.20.80.10:FF:000010">
    <property type="entry name" value="Acyl-CoA-binding domain-containing protein 5"/>
    <property type="match status" value="1"/>
</dbReference>
<protein>
    <submittedName>
        <fullName evidence="4">Acyl-CoA-binding protein 2</fullName>
    </submittedName>
</protein>
<evidence type="ECO:0000313" key="5">
    <source>
        <dbReference type="Proteomes" id="UP000095085"/>
    </source>
</evidence>
<gene>
    <name evidence="4" type="ORF">HYPBUDRAFT_143450</name>
</gene>
<dbReference type="PANTHER" id="PTHR23310:SF62">
    <property type="entry name" value="ACYL-COA BINDING PROTEIN 1, ISOFORM A"/>
    <property type="match status" value="1"/>
</dbReference>
<evidence type="ECO:0000256" key="1">
    <source>
        <dbReference type="ARBA" id="ARBA00005567"/>
    </source>
</evidence>
<dbReference type="Gene3D" id="1.20.80.10">
    <property type="match status" value="1"/>
</dbReference>
<dbReference type="GeneID" id="30994405"/>
<proteinExistence type="inferred from homology"/>
<dbReference type="GO" id="GO:0005576">
    <property type="term" value="C:extracellular region"/>
    <property type="evidence" value="ECO:0007669"/>
    <property type="project" value="EnsemblFungi"/>
</dbReference>
<reference evidence="5" key="1">
    <citation type="submission" date="2016-05" db="EMBL/GenBank/DDBJ databases">
        <title>Comparative genomics of biotechnologically important yeasts.</title>
        <authorList>
            <consortium name="DOE Joint Genome Institute"/>
            <person name="Riley R."/>
            <person name="Haridas S."/>
            <person name="Wolfe K.H."/>
            <person name="Lopes M.R."/>
            <person name="Hittinger C.T."/>
            <person name="Goker M."/>
            <person name="Salamov A."/>
            <person name="Wisecaver J."/>
            <person name="Long T.M."/>
            <person name="Aerts A.L."/>
            <person name="Barry K."/>
            <person name="Choi C."/>
            <person name="Clum A."/>
            <person name="Coughlan A.Y."/>
            <person name="Deshpande S."/>
            <person name="Douglass A.P."/>
            <person name="Hanson S.J."/>
            <person name="Klenk H.-P."/>
            <person name="Labutti K."/>
            <person name="Lapidus A."/>
            <person name="Lindquist E."/>
            <person name="Lipzen A."/>
            <person name="Meier-Kolthoff J.P."/>
            <person name="Ohm R.A."/>
            <person name="Otillar R.P."/>
            <person name="Pangilinan J."/>
            <person name="Peng Y."/>
            <person name="Rokas A."/>
            <person name="Rosa C.A."/>
            <person name="Scheuner C."/>
            <person name="Sibirny A.A."/>
            <person name="Slot J.C."/>
            <person name="Stielow J.B."/>
            <person name="Sun H."/>
            <person name="Kurtzman C.P."/>
            <person name="Blackwell M."/>
            <person name="Grigoriev I.V."/>
            <person name="Jeffries T.W."/>
        </authorList>
    </citation>
    <scope>NUCLEOTIDE SEQUENCE [LARGE SCALE GENOMIC DNA]</scope>
    <source>
        <strain evidence="5">NRRL Y-1933</strain>
    </source>
</reference>
<dbReference type="STRING" id="984485.A0A1E4REE4"/>
<dbReference type="PROSITE" id="PS51228">
    <property type="entry name" value="ACB_2"/>
    <property type="match status" value="1"/>
</dbReference>
<organism evidence="4 5">
    <name type="scientific">Hyphopichia burtonii NRRL Y-1933</name>
    <dbReference type="NCBI Taxonomy" id="984485"/>
    <lineage>
        <taxon>Eukaryota</taxon>
        <taxon>Fungi</taxon>
        <taxon>Dikarya</taxon>
        <taxon>Ascomycota</taxon>
        <taxon>Saccharomycotina</taxon>
        <taxon>Pichiomycetes</taxon>
        <taxon>Debaryomycetaceae</taxon>
        <taxon>Hyphopichia</taxon>
    </lineage>
</organism>
<dbReference type="PANTHER" id="PTHR23310">
    <property type="entry name" value="ACYL-COA-BINDING PROTEIN, ACBP"/>
    <property type="match status" value="1"/>
</dbReference>
<evidence type="ECO:0000313" key="4">
    <source>
        <dbReference type="EMBL" id="ODV65637.1"/>
    </source>
</evidence>
<dbReference type="SUPFAM" id="SSF47027">
    <property type="entry name" value="Acyl-CoA binding protein"/>
    <property type="match status" value="1"/>
</dbReference>
<evidence type="ECO:0000256" key="2">
    <source>
        <dbReference type="ARBA" id="ARBA00023121"/>
    </source>
</evidence>
<dbReference type="OrthoDB" id="346910at2759"/>
<accession>A0A1E4REE4</accession>
<sequence length="86" mass="9709">MVSQEFQDKAAAVQSLTKRPSDDELLKLYGLYKQATVGDNDTPKPGMFDLKGKYKWQAWDDLKGTSQSDAESKYIELATELIGKYN</sequence>
<dbReference type="PROSITE" id="PS00880">
    <property type="entry name" value="ACB_1"/>
    <property type="match status" value="1"/>
</dbReference>
<dbReference type="InterPro" id="IPR022408">
    <property type="entry name" value="Acyl-CoA-binding_prot_CS"/>
</dbReference>
<dbReference type="AlphaFoldDB" id="A0A1E4REE4"/>
<dbReference type="RefSeq" id="XP_020074704.1">
    <property type="nucleotide sequence ID" value="XM_020219855.1"/>
</dbReference>
<name>A0A1E4REE4_9ASCO</name>
<evidence type="ECO:0000259" key="3">
    <source>
        <dbReference type="PROSITE" id="PS51228"/>
    </source>
</evidence>
<dbReference type="GO" id="GO:0036042">
    <property type="term" value="F:long-chain fatty acyl-CoA binding"/>
    <property type="evidence" value="ECO:0007669"/>
    <property type="project" value="EnsemblFungi"/>
</dbReference>
<dbReference type="InterPro" id="IPR000582">
    <property type="entry name" value="Acyl-CoA-binding_protein"/>
</dbReference>
<dbReference type="Pfam" id="PF00887">
    <property type="entry name" value="ACBP"/>
    <property type="match status" value="1"/>
</dbReference>
<dbReference type="PRINTS" id="PR00689">
    <property type="entry name" value="ACOABINDINGP"/>
</dbReference>
<dbReference type="GO" id="GO:0042761">
    <property type="term" value="P:very long-chain fatty acid biosynthetic process"/>
    <property type="evidence" value="ECO:0007669"/>
    <property type="project" value="EnsemblFungi"/>
</dbReference>